<evidence type="ECO:0000256" key="18">
    <source>
        <dbReference type="SAM" id="MobiDB-lite"/>
    </source>
</evidence>
<keyword evidence="7" id="KW-0747">Spliceosome</keyword>
<evidence type="ECO:0000256" key="17">
    <source>
        <dbReference type="SAM" id="Coils"/>
    </source>
</evidence>
<dbReference type="Pfam" id="PF00076">
    <property type="entry name" value="RRM_1"/>
    <property type="match status" value="1"/>
</dbReference>
<dbReference type="Proteomes" id="UP000837801">
    <property type="component" value="Unassembled WGS sequence"/>
</dbReference>
<dbReference type="Gene3D" id="3.30.70.330">
    <property type="match status" value="1"/>
</dbReference>
<dbReference type="Pfam" id="PF16131">
    <property type="entry name" value="Torus"/>
    <property type="match status" value="1"/>
</dbReference>
<accession>A0A9P0QT27</accession>
<dbReference type="GO" id="GO:0071006">
    <property type="term" value="C:U2-type catalytic step 1 spliceosome"/>
    <property type="evidence" value="ECO:0007669"/>
    <property type="project" value="TreeGrafter"/>
</dbReference>
<dbReference type="SMART" id="SM00360">
    <property type="entry name" value="RRM"/>
    <property type="match status" value="1"/>
</dbReference>
<evidence type="ECO:0000256" key="11">
    <source>
        <dbReference type="ARBA" id="ARBA00023187"/>
    </source>
</evidence>
<comment type="similarity">
    <text evidence="2">Belongs to the RRM CWC2 family.</text>
</comment>
<dbReference type="InterPro" id="IPR034181">
    <property type="entry name" value="Cwc2_RRM"/>
</dbReference>
<comment type="function">
    <text evidence="14">Involved in the first step of pre-mRNA splicing. Required for cell growth and cell cycle control. Plays a role in the levels of the U1, U4, U5 and U6 snRNAs and the maintenance of the U4/U6 snRNA complex. May provide the link between the 'nineteen complex' NTC spliceosome protein complex and the spliceosome through the U6 snRNA. Associates predominantly with U6 snRNAs in assembled active spliceosomes. Binds directly to the internal stem-loop (ISL) domain of the U6 snRNA and to the pre-mRNA intron near the 5' splice site during the activation and catalytic phases of the spliceosome cycle.</text>
</comment>
<comment type="caution">
    <text evidence="21">The sequence shown here is derived from an EMBL/GenBank/DDBJ whole genome shotgun (WGS) entry which is preliminary data.</text>
</comment>
<dbReference type="InterPro" id="IPR039171">
    <property type="entry name" value="Cwc2/Slt11"/>
</dbReference>
<evidence type="ECO:0000313" key="22">
    <source>
        <dbReference type="Proteomes" id="UP000837801"/>
    </source>
</evidence>
<dbReference type="InterPro" id="IPR000571">
    <property type="entry name" value="Znf_CCCH"/>
</dbReference>
<evidence type="ECO:0000256" key="1">
    <source>
        <dbReference type="ARBA" id="ARBA00004123"/>
    </source>
</evidence>
<keyword evidence="10 15" id="KW-0694">RNA-binding</keyword>
<evidence type="ECO:0000256" key="8">
    <source>
        <dbReference type="ARBA" id="ARBA00022771"/>
    </source>
</evidence>
<evidence type="ECO:0000256" key="16">
    <source>
        <dbReference type="PROSITE-ProRule" id="PRU00723"/>
    </source>
</evidence>
<feature type="zinc finger region" description="C3H1-type" evidence="16">
    <location>
        <begin position="68"/>
        <end position="95"/>
    </location>
</feature>
<evidence type="ECO:0000259" key="20">
    <source>
        <dbReference type="PROSITE" id="PS50103"/>
    </source>
</evidence>
<keyword evidence="8 16" id="KW-0863">Zinc-finger</keyword>
<dbReference type="CDD" id="cd12360">
    <property type="entry name" value="RRM_cwf2"/>
    <property type="match status" value="1"/>
</dbReference>
<dbReference type="InterPro" id="IPR035979">
    <property type="entry name" value="RBD_domain_sf"/>
</dbReference>
<evidence type="ECO:0000256" key="6">
    <source>
        <dbReference type="ARBA" id="ARBA00022723"/>
    </source>
</evidence>
<dbReference type="GO" id="GO:0017070">
    <property type="term" value="F:U6 snRNA binding"/>
    <property type="evidence" value="ECO:0007669"/>
    <property type="project" value="TreeGrafter"/>
</dbReference>
<dbReference type="PANTHER" id="PTHR14089">
    <property type="entry name" value="PRE-MRNA-SPLICING FACTOR RBM22"/>
    <property type="match status" value="1"/>
</dbReference>
<keyword evidence="12" id="KW-0539">Nucleus</keyword>
<evidence type="ECO:0000256" key="4">
    <source>
        <dbReference type="ARBA" id="ARBA00017295"/>
    </source>
</evidence>
<feature type="domain" description="RRM" evidence="19">
    <location>
        <begin position="132"/>
        <end position="208"/>
    </location>
</feature>
<dbReference type="FunFam" id="3.30.70.330:FF:000502">
    <property type="entry name" value="Pre-mRNA-splicing factor cwc2, putative"/>
    <property type="match status" value="1"/>
</dbReference>
<dbReference type="AlphaFoldDB" id="A0A9P0QT27"/>
<gene>
    <name evidence="21" type="ORF">CLIB1423_14S01508</name>
</gene>
<comment type="subunit">
    <text evidence="3">Associated with the spliceosome.</text>
</comment>
<dbReference type="GO" id="GO:0006397">
    <property type="term" value="P:mRNA processing"/>
    <property type="evidence" value="ECO:0007669"/>
    <property type="project" value="UniProtKB-KW"/>
</dbReference>
<feature type="coiled-coil region" evidence="17">
    <location>
        <begin position="220"/>
        <end position="250"/>
    </location>
</feature>
<dbReference type="PROSITE" id="PS50102">
    <property type="entry name" value="RRM"/>
    <property type="match status" value="1"/>
</dbReference>
<dbReference type="GO" id="GO:0036002">
    <property type="term" value="F:pre-mRNA binding"/>
    <property type="evidence" value="ECO:0007669"/>
    <property type="project" value="TreeGrafter"/>
</dbReference>
<dbReference type="OrthoDB" id="10251848at2759"/>
<feature type="region of interest" description="Disordered" evidence="18">
    <location>
        <begin position="258"/>
        <end position="291"/>
    </location>
</feature>
<evidence type="ECO:0000256" key="15">
    <source>
        <dbReference type="PROSITE-ProRule" id="PRU00176"/>
    </source>
</evidence>
<evidence type="ECO:0000256" key="7">
    <source>
        <dbReference type="ARBA" id="ARBA00022728"/>
    </source>
</evidence>
<evidence type="ECO:0000256" key="13">
    <source>
        <dbReference type="ARBA" id="ARBA00023306"/>
    </source>
</evidence>
<dbReference type="GO" id="GO:0071007">
    <property type="term" value="C:U2-type catalytic step 2 spliceosome"/>
    <property type="evidence" value="ECO:0007669"/>
    <property type="project" value="TreeGrafter"/>
</dbReference>
<dbReference type="InterPro" id="IPR036855">
    <property type="entry name" value="Znf_CCCH_sf"/>
</dbReference>
<name>A0A9P0QT27_9ASCO</name>
<dbReference type="PROSITE" id="PS50103">
    <property type="entry name" value="ZF_C3H1"/>
    <property type="match status" value="1"/>
</dbReference>
<evidence type="ECO:0000256" key="5">
    <source>
        <dbReference type="ARBA" id="ARBA00022664"/>
    </source>
</evidence>
<dbReference type="InterPro" id="IPR012677">
    <property type="entry name" value="Nucleotide-bd_a/b_plait_sf"/>
</dbReference>
<keyword evidence="5" id="KW-0507">mRNA processing</keyword>
<feature type="compositionally biased region" description="Low complexity" evidence="18">
    <location>
        <begin position="282"/>
        <end position="291"/>
    </location>
</feature>
<dbReference type="GO" id="GO:0008380">
    <property type="term" value="P:RNA splicing"/>
    <property type="evidence" value="ECO:0007669"/>
    <property type="project" value="UniProtKB-KW"/>
</dbReference>
<reference evidence="21" key="1">
    <citation type="submission" date="2022-03" db="EMBL/GenBank/DDBJ databases">
        <authorList>
            <person name="Legras J.-L."/>
            <person name="Devillers H."/>
            <person name="Grondin C."/>
        </authorList>
    </citation>
    <scope>NUCLEOTIDE SEQUENCE</scope>
    <source>
        <strain evidence="21">CLIB 1423</strain>
    </source>
</reference>
<evidence type="ECO:0000256" key="2">
    <source>
        <dbReference type="ARBA" id="ARBA00008024"/>
    </source>
</evidence>
<dbReference type="SUPFAM" id="SSF90229">
    <property type="entry name" value="CCCH zinc finger"/>
    <property type="match status" value="1"/>
</dbReference>
<dbReference type="InterPro" id="IPR032297">
    <property type="entry name" value="Torus"/>
</dbReference>
<dbReference type="GO" id="GO:0000974">
    <property type="term" value="C:Prp19 complex"/>
    <property type="evidence" value="ECO:0007669"/>
    <property type="project" value="TreeGrafter"/>
</dbReference>
<keyword evidence="22" id="KW-1185">Reference proteome</keyword>
<protein>
    <recommendedName>
        <fullName evidence="4">Pre-mRNA-splicing factor CWC2</fullName>
    </recommendedName>
</protein>
<dbReference type="Gene3D" id="4.10.1000.10">
    <property type="entry name" value="Zinc finger, CCCH-type"/>
    <property type="match status" value="1"/>
</dbReference>
<comment type="subcellular location">
    <subcellularLocation>
        <location evidence="1">Nucleus</location>
    </subcellularLocation>
</comment>
<evidence type="ECO:0000313" key="21">
    <source>
        <dbReference type="EMBL" id="CAH2354077.1"/>
    </source>
</evidence>
<dbReference type="InterPro" id="IPR000504">
    <property type="entry name" value="RRM_dom"/>
</dbReference>
<evidence type="ECO:0000259" key="19">
    <source>
        <dbReference type="PROSITE" id="PS50102"/>
    </source>
</evidence>
<keyword evidence="11" id="KW-0508">mRNA splicing</keyword>
<keyword evidence="13" id="KW-0131">Cell cycle</keyword>
<keyword evidence="9 16" id="KW-0862">Zinc</keyword>
<organism evidence="21 22">
    <name type="scientific">[Candida] railenensis</name>
    <dbReference type="NCBI Taxonomy" id="45579"/>
    <lineage>
        <taxon>Eukaryota</taxon>
        <taxon>Fungi</taxon>
        <taxon>Dikarya</taxon>
        <taxon>Ascomycota</taxon>
        <taxon>Saccharomycotina</taxon>
        <taxon>Pichiomycetes</taxon>
        <taxon>Debaryomycetaceae</taxon>
        <taxon>Kurtzmaniella</taxon>
    </lineage>
</organism>
<feature type="domain" description="C3H1-type" evidence="20">
    <location>
        <begin position="68"/>
        <end position="95"/>
    </location>
</feature>
<dbReference type="EMBL" id="CAKXYY010000014">
    <property type="protein sequence ID" value="CAH2354077.1"/>
    <property type="molecule type" value="Genomic_DNA"/>
</dbReference>
<keyword evidence="6 16" id="KW-0479">Metal-binding</keyword>
<evidence type="ECO:0000256" key="9">
    <source>
        <dbReference type="ARBA" id="ARBA00022833"/>
    </source>
</evidence>
<evidence type="ECO:0000256" key="3">
    <source>
        <dbReference type="ARBA" id="ARBA00011524"/>
    </source>
</evidence>
<evidence type="ECO:0000256" key="14">
    <source>
        <dbReference type="ARBA" id="ARBA00025224"/>
    </source>
</evidence>
<evidence type="ECO:0000256" key="10">
    <source>
        <dbReference type="ARBA" id="ARBA00022884"/>
    </source>
</evidence>
<dbReference type="PANTHER" id="PTHR14089:SF2">
    <property type="entry name" value="PRE-MRNA-SPLICING FACTOR CWC2"/>
    <property type="match status" value="1"/>
</dbReference>
<dbReference type="GO" id="GO:0008270">
    <property type="term" value="F:zinc ion binding"/>
    <property type="evidence" value="ECO:0007669"/>
    <property type="project" value="UniProtKB-KW"/>
</dbReference>
<keyword evidence="17" id="KW-0175">Coiled coil</keyword>
<dbReference type="SUPFAM" id="SSF54928">
    <property type="entry name" value="RNA-binding domain, RBD"/>
    <property type="match status" value="1"/>
</dbReference>
<sequence>MANLISDRPARLQVDPNSIADDDKPPQTGTSFNIWFLKWSGGDSSSKNYVKSKFRLNVKKDSGSTRAPSNSPICLFFARGCCYKGPKCNYQHRLPSSTKHSNIPTQDCFGRDKTADYKDDMDGVGSFNRYNRTLYVGGLNSISNNKIENVLTKHFQEFGSIDKIRVLYDKGCAFISFKTEEEAQFAKEAMQSQSLDDDEILNIRWASEDPNPHAQRQEQRRLEEKALETVKQLLSQVEEKENKRRKVTVEEVEEEYEGEEESVKLISAPPAALPQIGATDPSSSSSSSFFSGNSLAELKSIRRKILLPTPSPVLKESKVELKDMLAYDSDD</sequence>
<evidence type="ECO:0000256" key="12">
    <source>
        <dbReference type="ARBA" id="ARBA00023242"/>
    </source>
</evidence>
<proteinExistence type="inferred from homology"/>